<dbReference type="SMART" id="SM00145">
    <property type="entry name" value="PI3Ka"/>
    <property type="match status" value="1"/>
</dbReference>
<dbReference type="GO" id="GO:0034272">
    <property type="term" value="C:phosphatidylinositol 3-kinase complex, class III, type II"/>
    <property type="evidence" value="ECO:0007669"/>
    <property type="project" value="TreeGrafter"/>
</dbReference>
<dbReference type="InterPro" id="IPR011009">
    <property type="entry name" value="Kinase-like_dom_sf"/>
</dbReference>
<keyword evidence="13" id="KW-1185">Reference proteome</keyword>
<dbReference type="FunFam" id="1.10.1070.11:FF:000002">
    <property type="entry name" value="Phosphatidylinositol 3-kinase catalytic subunit type 3"/>
    <property type="match status" value="1"/>
</dbReference>
<dbReference type="InterPro" id="IPR035892">
    <property type="entry name" value="C2_domain_sf"/>
</dbReference>
<dbReference type="PROSITE" id="PS00916">
    <property type="entry name" value="PI3_4_KINASE_2"/>
    <property type="match status" value="1"/>
</dbReference>
<organism evidence="12 13">
    <name type="scientific">Pseudomicrostroma glucosiphilum</name>
    <dbReference type="NCBI Taxonomy" id="1684307"/>
    <lineage>
        <taxon>Eukaryota</taxon>
        <taxon>Fungi</taxon>
        <taxon>Dikarya</taxon>
        <taxon>Basidiomycota</taxon>
        <taxon>Ustilaginomycotina</taxon>
        <taxon>Exobasidiomycetes</taxon>
        <taxon>Microstromatales</taxon>
        <taxon>Microstromatales incertae sedis</taxon>
        <taxon>Pseudomicrostroma</taxon>
    </lineage>
</organism>
<dbReference type="InterPro" id="IPR008290">
    <property type="entry name" value="PI3K_Vps34"/>
</dbReference>
<gene>
    <name evidence="12" type="ORF">BCV69DRAFT_29996</name>
</gene>
<dbReference type="Gene3D" id="1.10.1070.11">
    <property type="entry name" value="Phosphatidylinositol 3-/4-kinase, catalytic domain"/>
    <property type="match status" value="1"/>
</dbReference>
<dbReference type="PROSITE" id="PS51545">
    <property type="entry name" value="PIK_HELICAL"/>
    <property type="match status" value="1"/>
</dbReference>
<dbReference type="InterPro" id="IPR018936">
    <property type="entry name" value="PI3/4_kinase_CS"/>
</dbReference>
<dbReference type="AlphaFoldDB" id="A0A316U4G3"/>
<dbReference type="GO" id="GO:0016303">
    <property type="term" value="F:1-phosphatidylinositol-3-kinase activity"/>
    <property type="evidence" value="ECO:0007669"/>
    <property type="project" value="UniProtKB-UniRule"/>
</dbReference>
<feature type="region of interest" description="Disordered" evidence="8">
    <location>
        <begin position="169"/>
        <end position="189"/>
    </location>
</feature>
<dbReference type="OrthoDB" id="67688at2759"/>
<dbReference type="SMART" id="SM00146">
    <property type="entry name" value="PI3Kc"/>
    <property type="match status" value="1"/>
</dbReference>
<dbReference type="InterPro" id="IPR036940">
    <property type="entry name" value="PI3/4_kinase_cat_sf"/>
</dbReference>
<name>A0A316U4G3_9BASI</name>
<evidence type="ECO:0000256" key="5">
    <source>
        <dbReference type="ARBA" id="ARBA00022840"/>
    </source>
</evidence>
<dbReference type="InterPro" id="IPR015433">
    <property type="entry name" value="PI3/4_kinase"/>
</dbReference>
<dbReference type="Pfam" id="PF00792">
    <property type="entry name" value="PI3K_C2"/>
    <property type="match status" value="1"/>
</dbReference>
<dbReference type="PANTHER" id="PTHR10048:SF7">
    <property type="entry name" value="PHOSPHATIDYLINOSITOL 3-KINASE CATALYTIC SUBUNIT TYPE 3"/>
    <property type="match status" value="1"/>
</dbReference>
<dbReference type="GO" id="GO:0006897">
    <property type="term" value="P:endocytosis"/>
    <property type="evidence" value="ECO:0007669"/>
    <property type="project" value="TreeGrafter"/>
</dbReference>
<evidence type="ECO:0000256" key="4">
    <source>
        <dbReference type="ARBA" id="ARBA00022777"/>
    </source>
</evidence>
<evidence type="ECO:0000256" key="2">
    <source>
        <dbReference type="ARBA" id="ARBA00022679"/>
    </source>
</evidence>
<dbReference type="InterPro" id="IPR001263">
    <property type="entry name" value="PI3K_accessory_dom"/>
</dbReference>
<feature type="domain" description="PIK helical" evidence="10">
    <location>
        <begin position="379"/>
        <end position="629"/>
    </location>
</feature>
<dbReference type="Gene3D" id="2.60.40.150">
    <property type="entry name" value="C2 domain"/>
    <property type="match status" value="1"/>
</dbReference>
<evidence type="ECO:0000256" key="8">
    <source>
        <dbReference type="SAM" id="MobiDB-lite"/>
    </source>
</evidence>
<evidence type="ECO:0000256" key="7">
    <source>
        <dbReference type="PIRNR" id="PIRNR000587"/>
    </source>
</evidence>
<evidence type="ECO:0000259" key="11">
    <source>
        <dbReference type="PROSITE" id="PS51547"/>
    </source>
</evidence>
<dbReference type="Proteomes" id="UP000245942">
    <property type="component" value="Unassembled WGS sequence"/>
</dbReference>
<dbReference type="GO" id="GO:0005524">
    <property type="term" value="F:ATP binding"/>
    <property type="evidence" value="ECO:0007669"/>
    <property type="project" value="UniProtKB-UniRule"/>
</dbReference>
<evidence type="ECO:0000259" key="9">
    <source>
        <dbReference type="PROSITE" id="PS50290"/>
    </source>
</evidence>
<dbReference type="Gene3D" id="1.25.40.70">
    <property type="entry name" value="Phosphatidylinositol 3-kinase, accessory domain (PIK)"/>
    <property type="match status" value="1"/>
</dbReference>
<dbReference type="GO" id="GO:0000045">
    <property type="term" value="P:autophagosome assembly"/>
    <property type="evidence" value="ECO:0007669"/>
    <property type="project" value="TreeGrafter"/>
</dbReference>
<keyword evidence="5 7" id="KW-0067">ATP-binding</keyword>
<dbReference type="PANTHER" id="PTHR10048">
    <property type="entry name" value="PHOSPHATIDYLINOSITOL KINASE"/>
    <property type="match status" value="1"/>
</dbReference>
<dbReference type="InterPro" id="IPR016024">
    <property type="entry name" value="ARM-type_fold"/>
</dbReference>
<dbReference type="SMART" id="SM00142">
    <property type="entry name" value="PI3K_C2"/>
    <property type="match status" value="1"/>
</dbReference>
<dbReference type="RefSeq" id="XP_025346868.1">
    <property type="nucleotide sequence ID" value="XM_025494401.1"/>
</dbReference>
<dbReference type="GO" id="GO:0005768">
    <property type="term" value="C:endosome"/>
    <property type="evidence" value="ECO:0007669"/>
    <property type="project" value="TreeGrafter"/>
</dbReference>
<dbReference type="InterPro" id="IPR057756">
    <property type="entry name" value="PI3-kinase_type3/VPS34_cat"/>
</dbReference>
<dbReference type="FunFam" id="3.30.1010.10:FF:000002">
    <property type="entry name" value="Phosphatidylinositol 3-kinase catalytic subunit type 3"/>
    <property type="match status" value="1"/>
</dbReference>
<evidence type="ECO:0000313" key="13">
    <source>
        <dbReference type="Proteomes" id="UP000245942"/>
    </source>
</evidence>
<dbReference type="PIRSF" id="PIRSF000587">
    <property type="entry name" value="PI3K_Vps34"/>
    <property type="match status" value="1"/>
</dbReference>
<dbReference type="GO" id="GO:0000407">
    <property type="term" value="C:phagophore assembly site"/>
    <property type="evidence" value="ECO:0007669"/>
    <property type="project" value="TreeGrafter"/>
</dbReference>
<comment type="catalytic activity">
    <reaction evidence="6">
        <text>a 1,2-diacyl-sn-glycero-3-phospho-(1D-myo-inositol) + ATP = a 1,2-diacyl-sn-glycero-3-phospho-(1D-myo-inositol-3-phosphate) + ADP + H(+)</text>
        <dbReference type="Rhea" id="RHEA:12709"/>
        <dbReference type="ChEBI" id="CHEBI:15378"/>
        <dbReference type="ChEBI" id="CHEBI:30616"/>
        <dbReference type="ChEBI" id="CHEBI:57880"/>
        <dbReference type="ChEBI" id="CHEBI:58088"/>
        <dbReference type="ChEBI" id="CHEBI:456216"/>
        <dbReference type="EC" id="2.7.1.137"/>
    </reaction>
    <physiologicalReaction direction="left-to-right" evidence="6">
        <dbReference type="Rhea" id="RHEA:12710"/>
    </physiologicalReaction>
</comment>
<dbReference type="SUPFAM" id="SSF49562">
    <property type="entry name" value="C2 domain (Calcium/lipid-binding domain, CaLB)"/>
    <property type="match status" value="1"/>
</dbReference>
<protein>
    <recommendedName>
        <fullName evidence="7">Phosphatidylinositol 3-kinase VPS34</fullName>
        <ecNumber evidence="7">2.7.1.137</ecNumber>
    </recommendedName>
</protein>
<reference evidence="12 13" key="1">
    <citation type="journal article" date="2018" name="Mol. Biol. Evol.">
        <title>Broad Genomic Sampling Reveals a Smut Pathogenic Ancestry of the Fungal Clade Ustilaginomycotina.</title>
        <authorList>
            <person name="Kijpornyongpan T."/>
            <person name="Mondo S.J."/>
            <person name="Barry K."/>
            <person name="Sandor L."/>
            <person name="Lee J."/>
            <person name="Lipzen A."/>
            <person name="Pangilinan J."/>
            <person name="LaButti K."/>
            <person name="Hainaut M."/>
            <person name="Henrissat B."/>
            <person name="Grigoriev I.V."/>
            <person name="Spatafora J.W."/>
            <person name="Aime M.C."/>
        </authorList>
    </citation>
    <scope>NUCLEOTIDE SEQUENCE [LARGE SCALE GENOMIC DNA]</scope>
    <source>
        <strain evidence="12 13">MCA 4718</strain>
    </source>
</reference>
<proteinExistence type="inferred from homology"/>
<dbReference type="CDD" id="cd08397">
    <property type="entry name" value="C2_PI3K_class_III"/>
    <property type="match status" value="1"/>
</dbReference>
<dbReference type="InterPro" id="IPR000403">
    <property type="entry name" value="PI3/4_kinase_cat_dom"/>
</dbReference>
<evidence type="ECO:0000259" key="10">
    <source>
        <dbReference type="PROSITE" id="PS51545"/>
    </source>
</evidence>
<feature type="region of interest" description="Disordered" evidence="8">
    <location>
        <begin position="526"/>
        <end position="551"/>
    </location>
</feature>
<dbReference type="GeneID" id="37016135"/>
<feature type="domain" description="PI3K/PI4K catalytic" evidence="9">
    <location>
        <begin position="718"/>
        <end position="998"/>
    </location>
</feature>
<dbReference type="PROSITE" id="PS50290">
    <property type="entry name" value="PI3_4_KINASE_3"/>
    <property type="match status" value="1"/>
</dbReference>
<dbReference type="PROSITE" id="PS00915">
    <property type="entry name" value="PI3_4_KINASE_1"/>
    <property type="match status" value="1"/>
</dbReference>
<dbReference type="Gene3D" id="3.30.1010.10">
    <property type="entry name" value="Phosphatidylinositol 3-kinase Catalytic Subunit, Chain A, domain 4"/>
    <property type="match status" value="1"/>
</dbReference>
<dbReference type="Pfam" id="PF00454">
    <property type="entry name" value="PI3_PI4_kinase"/>
    <property type="match status" value="1"/>
</dbReference>
<dbReference type="EMBL" id="KZ819330">
    <property type="protein sequence ID" value="PWN19708.1"/>
    <property type="molecule type" value="Genomic_DNA"/>
</dbReference>
<comment type="similarity">
    <text evidence="1">Belongs to the PI3/PI4-kinase family. Type III PI4K subfamily.</text>
</comment>
<dbReference type="GO" id="GO:0005777">
    <property type="term" value="C:peroxisome"/>
    <property type="evidence" value="ECO:0007669"/>
    <property type="project" value="TreeGrafter"/>
</dbReference>
<dbReference type="InterPro" id="IPR042236">
    <property type="entry name" value="PI3K_accessory_sf"/>
</dbReference>
<dbReference type="GO" id="GO:0048015">
    <property type="term" value="P:phosphatidylinositol-mediated signaling"/>
    <property type="evidence" value="ECO:0007669"/>
    <property type="project" value="TreeGrafter"/>
</dbReference>
<dbReference type="STRING" id="1684307.A0A316U4G3"/>
<keyword evidence="3 7" id="KW-0547">Nucleotide-binding</keyword>
<accession>A0A316U4G3</accession>
<evidence type="ECO:0000256" key="6">
    <source>
        <dbReference type="ARBA" id="ARBA00023985"/>
    </source>
</evidence>
<dbReference type="GO" id="GO:0034271">
    <property type="term" value="C:phosphatidylinositol 3-kinase complex, class III, type I"/>
    <property type="evidence" value="ECO:0007669"/>
    <property type="project" value="TreeGrafter"/>
</dbReference>
<dbReference type="SUPFAM" id="SSF56112">
    <property type="entry name" value="Protein kinase-like (PK-like)"/>
    <property type="match status" value="1"/>
</dbReference>
<keyword evidence="4 7" id="KW-0418">Kinase</keyword>
<dbReference type="EC" id="2.7.1.137" evidence="7"/>
<feature type="domain" description="C2 PI3K-type" evidence="11">
    <location>
        <begin position="19"/>
        <end position="202"/>
    </location>
</feature>
<dbReference type="SUPFAM" id="SSF48371">
    <property type="entry name" value="ARM repeat"/>
    <property type="match status" value="1"/>
</dbReference>
<dbReference type="Pfam" id="PF00613">
    <property type="entry name" value="PI3Ka"/>
    <property type="match status" value="1"/>
</dbReference>
<dbReference type="CDD" id="cd00896">
    <property type="entry name" value="PI3Kc_III"/>
    <property type="match status" value="1"/>
</dbReference>
<feature type="compositionally biased region" description="Polar residues" evidence="8">
    <location>
        <begin position="531"/>
        <end position="544"/>
    </location>
</feature>
<evidence type="ECO:0000256" key="1">
    <source>
        <dbReference type="ARBA" id="ARBA00006209"/>
    </source>
</evidence>
<dbReference type="InterPro" id="IPR002420">
    <property type="entry name" value="PI3K-type_C2_dom"/>
</dbReference>
<keyword evidence="2 7" id="KW-0808">Transferase</keyword>
<dbReference type="PROSITE" id="PS51547">
    <property type="entry name" value="C2_PI3K"/>
    <property type="match status" value="1"/>
</dbReference>
<sequence length="1012" mass="112110">MMDPSQEFYSFVKLTDLPSSLSFSIRVNSLQGNLQRSSLVDLLESPSQKGWGTNIEPYPPFYLTLRLYSANKPLTPVHRTPFKAFKKAWVWNSTVDFGFPVRQLPLDAQLGITIWDSRGLDPHVDGDDRQEDRVIGGTTLRLFGKKGTLKKAQHRCFVHLGVKADGTVNSETGSKGKLGEGGEEGKEGMSKMSRLEKLIKRHERSDLPHLKWLDKQTYRVIEGIHAKESESLQDELWLYIDLPRFEWPIVWCEEELSSDPSSSLAPHHIFQGGRGAARPLSGASGTSTNSSTAAALANAANTPQPIPAATTSANAQGNLVRPAEKIERSLFTLPDPESQRENPIEAKHRRLVRAQRSRRRGLGGSTGGLGGAGIGNLALARNLKPDKKARDEIENILSSPPTRELTDKESDLLWTYRFYLTKNPRGLTKFLKAVSWNDRVESRMAVDTVLPLWGGGGATTAVDGTTITTTPVEIGDVLELLGPACKMMDTAVRKWAVERLAERDDAEISLYLLQLVQALKLDERDDDEEVSSTSSGASRRPQTGASQKSSSSAAVLESSAVSKNSPSLGPLTELLVARALASARAPTTPPATFSLLITFYWYLSVECADDRWGILYRRIRRRLEKGLDQAGEVGQRYLSIIRRQEQMVNKLGEMARGLRQSKDGRLKKIEKLKEAVKNEKGMGLLDVAEADQHGSAPLAPAGGLPLPLDPTILAKHIKAEQCTVFKSNLFPLLIWFETEPIAPAHETTDPSDAHQSAPAVEEYALIFKSGDDLRQDQLVLQLFQLMDRLLLNENLDLKLTPYRVLATAPKEGMVQFVKSKTLANIVNEHGTLNEYLRVGGGAGTEEEKMDRFVRSCAGYCVVTYLLGVGDRHLDNLLLAPDGRFFHVDFGYILNRDPKPFPPPVKVSKEMVDCMGGPTSPNHARFRQLCFTAFSILRKNANLILNLVGLMQDAPVGDIKVEPDRAVGKVLEKFRLDLSDSDARVFFDDLLQQSSYLTVVFDRLHDAAQFFRS</sequence>
<evidence type="ECO:0000313" key="12">
    <source>
        <dbReference type="EMBL" id="PWN19708.1"/>
    </source>
</evidence>
<evidence type="ECO:0000256" key="3">
    <source>
        <dbReference type="ARBA" id="ARBA00022741"/>
    </source>
</evidence>
<feature type="compositionally biased region" description="Basic and acidic residues" evidence="8">
    <location>
        <begin position="177"/>
        <end position="189"/>
    </location>
</feature>